<dbReference type="SUPFAM" id="SSF141694">
    <property type="entry name" value="AF2212/PG0164-like"/>
    <property type="match status" value="1"/>
</dbReference>
<reference evidence="1 2" key="1">
    <citation type="submission" date="2019-03" db="EMBL/GenBank/DDBJ databases">
        <title>Three New Species of Nocardioides, Nocardioides euryhalodurans sp. nov., Nocardioides seonyuensis sp. nov. and Nocardioides eburneoflavus sp. nov., Iolated from Soil.</title>
        <authorList>
            <person name="Roh S.G."/>
            <person name="Lee C."/>
            <person name="Kim M.-K."/>
            <person name="Kim S.B."/>
        </authorList>
    </citation>
    <scope>NUCLEOTIDE SEQUENCE [LARGE SCALE GENOMIC DNA]</scope>
    <source>
        <strain evidence="1 2">MMS17-SY117</strain>
    </source>
</reference>
<evidence type="ECO:0000313" key="1">
    <source>
        <dbReference type="EMBL" id="QBR93499.1"/>
    </source>
</evidence>
<gene>
    <name evidence="1" type="ORF">EXE57_15390</name>
</gene>
<dbReference type="InterPro" id="IPR037079">
    <property type="entry name" value="AF2212/PG0164-like_sf"/>
</dbReference>
<dbReference type="RefSeq" id="WP_135078994.1">
    <property type="nucleotide sequence ID" value="NZ_CP038267.1"/>
</dbReference>
<dbReference type="Proteomes" id="UP000294894">
    <property type="component" value="Chromosome"/>
</dbReference>
<dbReference type="Pfam" id="PF08922">
    <property type="entry name" value="DUF1905"/>
    <property type="match status" value="1"/>
</dbReference>
<dbReference type="InterPro" id="IPR015018">
    <property type="entry name" value="DUF1905"/>
</dbReference>
<evidence type="ECO:0000313" key="2">
    <source>
        <dbReference type="Proteomes" id="UP000294894"/>
    </source>
</evidence>
<accession>A0A4P7GNH2</accession>
<keyword evidence="2" id="KW-1185">Reference proteome</keyword>
<sequence length="98" mass="10979">MDEHTFRARLWAWQAREDSWVFLTVPAEVSDEIGAGLHEPRGFGSVPVLVTLGGSTWETSVFPSKEEDAYVLPVKRPVRRAEGVDVGDEVDVRLQVRS</sequence>
<dbReference type="OrthoDB" id="9808666at2"/>
<dbReference type="Gene3D" id="2.40.30.100">
    <property type="entry name" value="AF2212/PG0164-like"/>
    <property type="match status" value="1"/>
</dbReference>
<dbReference type="EMBL" id="CP038267">
    <property type="protein sequence ID" value="QBR93499.1"/>
    <property type="molecule type" value="Genomic_DNA"/>
</dbReference>
<dbReference type="AlphaFoldDB" id="A0A4P7GNH2"/>
<proteinExistence type="predicted"/>
<organism evidence="1 2">
    <name type="scientific">Nocardioides euryhalodurans</name>
    <dbReference type="NCBI Taxonomy" id="2518370"/>
    <lineage>
        <taxon>Bacteria</taxon>
        <taxon>Bacillati</taxon>
        <taxon>Actinomycetota</taxon>
        <taxon>Actinomycetes</taxon>
        <taxon>Propionibacteriales</taxon>
        <taxon>Nocardioidaceae</taxon>
        <taxon>Nocardioides</taxon>
    </lineage>
</organism>
<dbReference type="KEGG" id="noy:EXE57_15390"/>
<protein>
    <submittedName>
        <fullName evidence="1">DUF1905 domain-containing protein</fullName>
    </submittedName>
</protein>
<name>A0A4P7GNH2_9ACTN</name>